<reference evidence="1 2" key="1">
    <citation type="submission" date="2021-03" db="EMBL/GenBank/DDBJ databases">
        <title>Five novel Rahnella species.</title>
        <authorList>
            <person name="Brady C."/>
            <person name="Asselin J."/>
            <person name="Beer S."/>
            <person name="Bruberg M.B."/>
            <person name="Crampton B."/>
            <person name="Venter S."/>
            <person name="Arnold D."/>
            <person name="Denman S."/>
        </authorList>
    </citation>
    <scope>NUCLEOTIDE SEQUENCE [LARGE SCALE GENOMIC DNA]</scope>
    <source>
        <strain evidence="1 2">H11b</strain>
    </source>
</reference>
<accession>A0ABS6LZ76</accession>
<name>A0ABS6LZ76_9GAMM</name>
<organism evidence="1 2">
    <name type="scientific">Rahnella bonaserana</name>
    <dbReference type="NCBI Taxonomy" id="2816248"/>
    <lineage>
        <taxon>Bacteria</taxon>
        <taxon>Pseudomonadati</taxon>
        <taxon>Pseudomonadota</taxon>
        <taxon>Gammaproteobacteria</taxon>
        <taxon>Enterobacterales</taxon>
        <taxon>Yersiniaceae</taxon>
        <taxon>Rahnella</taxon>
    </lineage>
</organism>
<dbReference type="EMBL" id="JAFMOW010000066">
    <property type="protein sequence ID" value="MBU9857356.1"/>
    <property type="molecule type" value="Genomic_DNA"/>
</dbReference>
<evidence type="ECO:0000313" key="2">
    <source>
        <dbReference type="Proteomes" id="UP000734343"/>
    </source>
</evidence>
<evidence type="ECO:0008006" key="3">
    <source>
        <dbReference type="Google" id="ProtNLM"/>
    </source>
</evidence>
<protein>
    <recommendedName>
        <fullName evidence="3">Chemotaxis protein</fullName>
    </recommendedName>
</protein>
<evidence type="ECO:0000313" key="1">
    <source>
        <dbReference type="EMBL" id="MBU9857356.1"/>
    </source>
</evidence>
<proteinExistence type="predicted"/>
<sequence>MRLILKQYISSLRERDELDAILPDLLSQMGMIVTSTPGRGTKQNGVDIAAIKKSSKQEDITYLFSIKAGDLTRTDWSGPQNQALRPSLDEIKDSYLNSKLSKNQRKGKITICLCFGGVINETIQADVNGYIKNNTTENINYEIWNGDHLAQLIMTHLLNESLLPEPIRKNLRKSLAMIDDPESSVMYFRDVIKGLLLERKKRKGDVNKNTITLLRQISLCLWILHSWSRDLKNIESAYLSSELCILACWDIVKEIKESKVKQNINEIFHKIIDQYLILNNELLVDKISPLADFRDGVSLGVYPHCKYAINFKVYDVIGRFATYGIWLIWTMRENYEAELPIDDLAHRVHLLQATLAKLIINNSSVYLPFKDENSIELALAIYFLSLDSQYDQLVKDWIHAITERITYSFETNRNYPRTLFKYLDFLDKNNHEEYKKEVTKASVLYSYLAFFASLFNDINTYESLQNLKLKHLSHTNIQIWFPSVQSEEFYYNGERNHGLALSNIPIHKEAECFLDEIVKEAKVTKGYEELSVIRSDYLPILFLASRVNRFPVPLMAFVTEFEEEIDLRTNKESSFD</sequence>
<dbReference type="Proteomes" id="UP000734343">
    <property type="component" value="Unassembled WGS sequence"/>
</dbReference>
<gene>
    <name evidence="1" type="ORF">J1778_18985</name>
</gene>
<keyword evidence="2" id="KW-1185">Reference proteome</keyword>
<dbReference type="RefSeq" id="WP_217174477.1">
    <property type="nucleotide sequence ID" value="NZ_JAFMOW010000066.1"/>
</dbReference>
<comment type="caution">
    <text evidence="1">The sequence shown here is derived from an EMBL/GenBank/DDBJ whole genome shotgun (WGS) entry which is preliminary data.</text>
</comment>